<sequence length="320" mass="33086">MGKKEKGTTTAFGGLLVVRCAREPTASVFLPRRGKKARQPSANERTGEKRAAAAATAAAAAATRGAGWRALAGPGNAHTFLPSKPASRRRARARLATAKERERLLPPPSTESLPCLPGLAGAAASTSRRRNADREQLGVPHQHGRRTCSLPGKETAVKQRRPRPTTTKRHVRDGATSGRTGLRRHVAPSPQLSWSFHPAVFMSCLEYRRVLPFSVLSGIGGVRPSSPTAFARSRPYGDGLVRRGQLELSGGGSEDEHGGGARSPAAGGGPVRGAAGTPPAPQQSPLRPTPSPGAAPPGPGGGGPQPPGSAARSMSPAIDC</sequence>
<dbReference type="Proteomes" id="UP000821845">
    <property type="component" value="Chromosome 6"/>
</dbReference>
<evidence type="ECO:0000313" key="2">
    <source>
        <dbReference type="Proteomes" id="UP000821845"/>
    </source>
</evidence>
<gene>
    <name evidence="1" type="ORF">HPB50_022357</name>
</gene>
<comment type="caution">
    <text evidence="1">The sequence shown here is derived from an EMBL/GenBank/DDBJ whole genome shotgun (WGS) entry which is preliminary data.</text>
</comment>
<keyword evidence="2" id="KW-1185">Reference proteome</keyword>
<organism evidence="1 2">
    <name type="scientific">Hyalomma asiaticum</name>
    <name type="common">Tick</name>
    <dbReference type="NCBI Taxonomy" id="266040"/>
    <lineage>
        <taxon>Eukaryota</taxon>
        <taxon>Metazoa</taxon>
        <taxon>Ecdysozoa</taxon>
        <taxon>Arthropoda</taxon>
        <taxon>Chelicerata</taxon>
        <taxon>Arachnida</taxon>
        <taxon>Acari</taxon>
        <taxon>Parasitiformes</taxon>
        <taxon>Ixodida</taxon>
        <taxon>Ixodoidea</taxon>
        <taxon>Ixodidae</taxon>
        <taxon>Hyalomminae</taxon>
        <taxon>Hyalomma</taxon>
    </lineage>
</organism>
<name>A0ACB7S2Y7_HYAAI</name>
<accession>A0ACB7S2Y7</accession>
<proteinExistence type="predicted"/>
<dbReference type="EMBL" id="CM023486">
    <property type="protein sequence ID" value="KAH6928980.1"/>
    <property type="molecule type" value="Genomic_DNA"/>
</dbReference>
<evidence type="ECO:0000313" key="1">
    <source>
        <dbReference type="EMBL" id="KAH6928980.1"/>
    </source>
</evidence>
<reference evidence="1" key="1">
    <citation type="submission" date="2020-05" db="EMBL/GenBank/DDBJ databases">
        <title>Large-scale comparative analyses of tick genomes elucidate their genetic diversity and vector capacities.</title>
        <authorList>
            <person name="Jia N."/>
            <person name="Wang J."/>
            <person name="Shi W."/>
            <person name="Du L."/>
            <person name="Sun Y."/>
            <person name="Zhan W."/>
            <person name="Jiang J."/>
            <person name="Wang Q."/>
            <person name="Zhang B."/>
            <person name="Ji P."/>
            <person name="Sakyi L.B."/>
            <person name="Cui X."/>
            <person name="Yuan T."/>
            <person name="Jiang B."/>
            <person name="Yang W."/>
            <person name="Lam T.T.-Y."/>
            <person name="Chang Q."/>
            <person name="Ding S."/>
            <person name="Wang X."/>
            <person name="Zhu J."/>
            <person name="Ruan X."/>
            <person name="Zhao L."/>
            <person name="Wei J."/>
            <person name="Que T."/>
            <person name="Du C."/>
            <person name="Cheng J."/>
            <person name="Dai P."/>
            <person name="Han X."/>
            <person name="Huang E."/>
            <person name="Gao Y."/>
            <person name="Liu J."/>
            <person name="Shao H."/>
            <person name="Ye R."/>
            <person name="Li L."/>
            <person name="Wei W."/>
            <person name="Wang X."/>
            <person name="Wang C."/>
            <person name="Yang T."/>
            <person name="Huo Q."/>
            <person name="Li W."/>
            <person name="Guo W."/>
            <person name="Chen H."/>
            <person name="Zhou L."/>
            <person name="Ni X."/>
            <person name="Tian J."/>
            <person name="Zhou Y."/>
            <person name="Sheng Y."/>
            <person name="Liu T."/>
            <person name="Pan Y."/>
            <person name="Xia L."/>
            <person name="Li J."/>
            <person name="Zhao F."/>
            <person name="Cao W."/>
        </authorList>
    </citation>
    <scope>NUCLEOTIDE SEQUENCE</scope>
    <source>
        <strain evidence="1">Hyas-2018</strain>
    </source>
</reference>
<protein>
    <submittedName>
        <fullName evidence="1">Uncharacterized protein</fullName>
    </submittedName>
</protein>